<organism evidence="1 2">
    <name type="scientific">Pelagomonas calceolata</name>
    <dbReference type="NCBI Taxonomy" id="35677"/>
    <lineage>
        <taxon>Eukaryota</taxon>
        <taxon>Sar</taxon>
        <taxon>Stramenopiles</taxon>
        <taxon>Ochrophyta</taxon>
        <taxon>Pelagophyceae</taxon>
        <taxon>Pelagomonadales</taxon>
        <taxon>Pelagomonadaceae</taxon>
        <taxon>Pelagomonas</taxon>
    </lineage>
</organism>
<protein>
    <submittedName>
        <fullName evidence="1">Uncharacterized protein</fullName>
    </submittedName>
</protein>
<gene>
    <name evidence="1" type="ORF">PECAL_1P16090</name>
</gene>
<dbReference type="Proteomes" id="UP000789595">
    <property type="component" value="Unassembled WGS sequence"/>
</dbReference>
<name>A0A8J2WS58_9STRA</name>
<dbReference type="AlphaFoldDB" id="A0A8J2WS58"/>
<keyword evidence="2" id="KW-1185">Reference proteome</keyword>
<evidence type="ECO:0000313" key="2">
    <source>
        <dbReference type="Proteomes" id="UP000789595"/>
    </source>
</evidence>
<accession>A0A8J2WS58</accession>
<dbReference type="EMBL" id="CAKKNE010000001">
    <property type="protein sequence ID" value="CAH0365184.1"/>
    <property type="molecule type" value="Genomic_DNA"/>
</dbReference>
<sequence length="208" mass="22534">TLLVPPVAAFLVAAPVEDRHGLVGGPDLQLLEERLAVAAGRAPHARAVLAVVVGADDVLHGLLPRRHVDLALPPRPVHVRAERAEELEPRDGRALVLDVHLQQRPVVRAELHGARGRLSGGSLARLRPLSRRAPRVGRGRASRCFFASRSLRSPCHAPRRRTAASCTAPGAPLLADPGCRYLEISAPRAVSLARNARMRTRRADDFCR</sequence>
<feature type="non-terminal residue" evidence="1">
    <location>
        <position position="1"/>
    </location>
</feature>
<reference evidence="1" key="1">
    <citation type="submission" date="2021-11" db="EMBL/GenBank/DDBJ databases">
        <authorList>
            <consortium name="Genoscope - CEA"/>
            <person name="William W."/>
        </authorList>
    </citation>
    <scope>NUCLEOTIDE SEQUENCE</scope>
</reference>
<proteinExistence type="predicted"/>
<evidence type="ECO:0000313" key="1">
    <source>
        <dbReference type="EMBL" id="CAH0365184.1"/>
    </source>
</evidence>
<comment type="caution">
    <text evidence="1">The sequence shown here is derived from an EMBL/GenBank/DDBJ whole genome shotgun (WGS) entry which is preliminary data.</text>
</comment>